<dbReference type="Proteomes" id="UP000721954">
    <property type="component" value="Unassembled WGS sequence"/>
</dbReference>
<name>A0ABS3XPJ4_9ACTN</name>
<evidence type="ECO:0000256" key="1">
    <source>
        <dbReference type="SAM" id="MobiDB-lite"/>
    </source>
</evidence>
<accession>A0ABS3XPJ4</accession>
<feature type="region of interest" description="Disordered" evidence="1">
    <location>
        <begin position="769"/>
        <end position="835"/>
    </location>
</feature>
<organism evidence="2 3">
    <name type="scientific">Streptomyces smyrnaeus</name>
    <dbReference type="NCBI Taxonomy" id="1387713"/>
    <lineage>
        <taxon>Bacteria</taxon>
        <taxon>Bacillati</taxon>
        <taxon>Actinomycetota</taxon>
        <taxon>Actinomycetes</taxon>
        <taxon>Kitasatosporales</taxon>
        <taxon>Streptomycetaceae</taxon>
        <taxon>Streptomyces</taxon>
    </lineage>
</organism>
<dbReference type="RefSeq" id="WP_209209123.1">
    <property type="nucleotide sequence ID" value="NZ_JAFFZM010000001.1"/>
</dbReference>
<protein>
    <submittedName>
        <fullName evidence="2">Uncharacterized protein</fullName>
    </submittedName>
</protein>
<gene>
    <name evidence="2" type="ORF">JW613_03215</name>
</gene>
<keyword evidence="3" id="KW-1185">Reference proteome</keyword>
<sequence>MGAGVEFGKSDVKEMTDKDPWQRRQDFSDEVSTEDMAETAVQYAVAAGEAGSAGELARLASEQSADSGSLNGAELLEKEQRDTLTANDLGNNGAQMDAVVGNILKGMGFALAAEDENEQVIDGGGDYGKGLDQRIEDLSDDAKNDYDNCARALQNTASGGTLPAGHPLGPDPSIAPKVVYDNVEYEAARGQGGWVPPYELVAAIRKIYLDQAVEAAEEADGDIKDVIEKYRRDMGELAHELEDAGYDTSEGPLQLWHTEEMATYNGVKLNEELQKENPSFTALERYSSGLGSSVDDMFDADGNVREDFDANASQLDEYTQEFLQHLTADSLATLGAMNPPRPPVGEEYTFEHPLLGVQAAVANGINASMNEAVGGSDPGTGAPMPPGVKEFVYGYDQKLDEMGTRPDSGLRDAAQDHGNFGHLMSHATVASGDAFSRDMVNSALDVQRVIEEKNADITQHNGSNSVAEMRSDPYPRLEVDGVDGLLTAASRNEEASADMLSDMDLAHDVLVREWRGSDGVADLIRAGTTLPEGMDHNSEAAEPYFAAAGNVLESAGANHEHLRSVNDGPADTSAMHGAIGETAVKYMDLLAYNPTSGSSGPVPGVEVFGETYDHGFKLSKPHHDGIFELMVTTDENVSAQFGRDLGEWQYNTAHRAFADAGEGEGHVHDVNNAVMRVSGYVDRAYEAAEGEGLRRSDLRTSMLVGVNTVAGFAPQPIGFGVAVGVEAVRNVTEVPQEPADELTYHNDLRGDIYPRQIIARAARDAGYDGMGDADVPTLEEDDRARTDDEATDGDRARERDAVTDAAEGELTDLEEEHGYLADHDAYQEGRRGVGE</sequence>
<evidence type="ECO:0000313" key="2">
    <source>
        <dbReference type="EMBL" id="MBO8197327.1"/>
    </source>
</evidence>
<feature type="compositionally biased region" description="Basic and acidic residues" evidence="1">
    <location>
        <begin position="782"/>
        <end position="802"/>
    </location>
</feature>
<dbReference type="EMBL" id="JAFFZM010000001">
    <property type="protein sequence ID" value="MBO8197327.1"/>
    <property type="molecule type" value="Genomic_DNA"/>
</dbReference>
<feature type="compositionally biased region" description="Basic and acidic residues" evidence="1">
    <location>
        <begin position="816"/>
        <end position="835"/>
    </location>
</feature>
<evidence type="ECO:0000313" key="3">
    <source>
        <dbReference type="Proteomes" id="UP000721954"/>
    </source>
</evidence>
<comment type="caution">
    <text evidence="2">The sequence shown here is derived from an EMBL/GenBank/DDBJ whole genome shotgun (WGS) entry which is preliminary data.</text>
</comment>
<feature type="compositionally biased region" description="Basic and acidic residues" evidence="1">
    <location>
        <begin position="8"/>
        <end position="27"/>
    </location>
</feature>
<dbReference type="GeneID" id="96257601"/>
<reference evidence="2 3" key="1">
    <citation type="submission" date="2021-02" db="EMBL/GenBank/DDBJ databases">
        <title>Streptomyces spirodelae sp. nov., isolated from duckweed.</title>
        <authorList>
            <person name="Saimee Y."/>
            <person name="Duangmal K."/>
        </authorList>
    </citation>
    <scope>NUCLEOTIDE SEQUENCE [LARGE SCALE GENOMIC DNA]</scope>
    <source>
        <strain evidence="2 3">DSM 42105</strain>
    </source>
</reference>
<proteinExistence type="predicted"/>
<feature type="region of interest" description="Disordered" evidence="1">
    <location>
        <begin position="1"/>
        <end position="34"/>
    </location>
</feature>
<feature type="compositionally biased region" description="Acidic residues" evidence="1">
    <location>
        <begin position="806"/>
        <end position="815"/>
    </location>
</feature>